<keyword evidence="6" id="KW-0479">Metal-binding</keyword>
<feature type="transmembrane region" description="Helical" evidence="18">
    <location>
        <begin position="1021"/>
        <end position="1041"/>
    </location>
</feature>
<evidence type="ECO:0000256" key="8">
    <source>
        <dbReference type="ARBA" id="ARBA00022837"/>
    </source>
</evidence>
<feature type="transmembrane region" description="Helical" evidence="18">
    <location>
        <begin position="625"/>
        <end position="647"/>
    </location>
</feature>
<proteinExistence type="inferred from homology"/>
<dbReference type="InterPro" id="IPR002077">
    <property type="entry name" value="VDCCAlpha1"/>
</dbReference>
<feature type="transmembrane region" description="Helical" evidence="18">
    <location>
        <begin position="327"/>
        <end position="351"/>
    </location>
</feature>
<dbReference type="Gene3D" id="1.20.120.350">
    <property type="entry name" value="Voltage-gated potassium channels. Chain C"/>
    <property type="match status" value="4"/>
</dbReference>
<evidence type="ECO:0000256" key="5">
    <source>
        <dbReference type="ARBA" id="ARBA00022692"/>
    </source>
</evidence>
<feature type="compositionally biased region" description="Basic and acidic residues" evidence="17">
    <location>
        <begin position="1725"/>
        <end position="1735"/>
    </location>
</feature>
<feature type="transmembrane region" description="Helical" evidence="18">
    <location>
        <begin position="137"/>
        <end position="158"/>
    </location>
</feature>
<evidence type="ECO:0000256" key="6">
    <source>
        <dbReference type="ARBA" id="ARBA00022723"/>
    </source>
</evidence>
<keyword evidence="14" id="KW-0407">Ion channel</keyword>
<feature type="compositionally biased region" description="Polar residues" evidence="17">
    <location>
        <begin position="1877"/>
        <end position="1891"/>
    </location>
</feature>
<feature type="transmembrane region" description="Helical" evidence="18">
    <location>
        <begin position="1317"/>
        <end position="1337"/>
    </location>
</feature>
<dbReference type="PANTHER" id="PTHR45628:SF7">
    <property type="entry name" value="VOLTAGE-DEPENDENT CALCIUM CHANNEL TYPE A SUBUNIT ALPHA-1"/>
    <property type="match status" value="1"/>
</dbReference>
<feature type="region of interest" description="Disordered" evidence="17">
    <location>
        <begin position="2016"/>
        <end position="2046"/>
    </location>
</feature>
<feature type="region of interest" description="Disordered" evidence="17">
    <location>
        <begin position="1875"/>
        <end position="1899"/>
    </location>
</feature>
<feature type="transmembrane region" description="Helical" evidence="18">
    <location>
        <begin position="1207"/>
        <end position="1230"/>
    </location>
</feature>
<dbReference type="PANTHER" id="PTHR45628">
    <property type="entry name" value="VOLTAGE-DEPENDENT CALCIUM CHANNEL TYPE A SUBUNIT ALPHA-1"/>
    <property type="match status" value="1"/>
</dbReference>
<accession>A0ABM4BY04</accession>
<feature type="transmembrane region" description="Helical" evidence="18">
    <location>
        <begin position="98"/>
        <end position="117"/>
    </location>
</feature>
<sequence>MGQKKFRTSFNFKLWQHLMSTMVTSACDEDLLSIEDTTEILRLPPKRSYRCDRNFVTPVFQQSVKSNVVKPKPDRSLFVFSENSFVRVYCKKIVENKLFEYFMLSTIAANCVVLMFATPTSTNDNPDLSNRLEQGDMVFVAIFTVEAILKIIVYGFFFNAKAYLKSGWNILDFVVVFVGLIQMCTVSSSENHSSKRNSEWVRALRSVRVLRPLKLVSGIPSLQILMKSLFRAMVPLLQILLLVLFVIVIFSIVGLELLRGRYHYACFNISYPGDLNGTLKIPHDNPRPCDNGAGWGRKCINGTQICRRAEPYEWTGPNSGITSFDNIFLAMLTVFQCITLESWTEILFLTIDSRDKKMPILTWGAFIILIVIGSFFMLNLVLGVLSGEFAKERQKVENRKSFLRLRKKNLMDRQYDSYIKWIEKAEEILNNEEEETEDEIKDVLVNKYNGQTLALDGKTVIKKKLTAKRSRLVEKNHNLAQKYEKKLRSYVHTIIKTKAFYWIVLVLVFLNTISIACRHYKQSAQLTILLETSESVFTILFFMEMLIQSYGVGMQTFLKTSFNRFDFAVVWLSTADLAYNWFYSSNSIGISVLRSIRLLRIFELTRFWTSMENMISSLRSSIRSILSLILLLLLFIFIFALLGMQLFGGQFHASRRIQGSRTNFDSFPKAMLAVFQIMTGESWNTVMYQGITAFNGPKSVSGMIVSLYFVALVIIGNYTLLNVFLAIAVDNLANAQVLAKDAEEQKRRELERKKAISAMYAQPTEPPAISKWGKVRSIPKIIAFTKKSKEVDEANPFKGYHYRKRPIRAVSESEAQPGDALRNVVMRAHGKFMSLDQSPGMFERRKPFLPYQQSFDDQLLDLPTIPGSPIFPPPTNNLLRNFVREETIECSDSQCSTPMHTSESHLLNSWKVLKRRNLHSKKVLNARSLLLFSPSSRLRTGCHAVVTWQHFEHIMLIFIVLSCIFLSLENPLCDFNDVGCQQNLILLYADIGIVSIFALEIAAKLVDQGGFAHKGSYLRDWWNLVDSLVVACNIAANLMAFHNLKFKKSIGDSTVKGLRILRVLRTLRVINKIHDLKLVFQCVVFSLKRVLNIIIITMLCLFMFAVIGNHLFQGKFHYCTDHSKLTQEECQGEFLFLHTPIENTQNYTLTRREWKNAEFNFDSIPIAILTLFSCGTGEAWPSVMQYSIDATGVDQGPIPDNNIFLSLYYVFFVVIFSFFFLNIFVALIIVTFQEQGEKEIIGSELNKNQRACLQFVLNAKPRQRFMPVDKSGFSYKVWCIVDSKPFEILILVIISLNAVVLMLAFDGQSVEYKNILDIINVVFTCLFTAEAVLKLMAYKLNYFRMPWNVFDFVIVCITLIGASITIFRLDSKLSIDPSLFRLFRAFRLLKLLRQGYNIRILIWTFLQSLKAMPYIMLLIAMLFFIYAVIGMQLFSRIANDNLRQINEYNNFKGFFSSLGVLFRCGTGEGWHLIMMDCFDHAKCELPLNGSASPVKCGSTIAAVLYFCSFYFFCAFLLLNLFVAVIMDNFDYLTRDESILGPHHMDEFVRVWSLYDPSALGRIPHEDVYQLMCDMQPPVGFGKKCPKSLAYKRLMKLNMPISGDNTVLFTPTIFALVRTSLRMTENDKEYFKDSSFKKVIKRIWPNTLQKTLDVILPEQTVLSDQQITIGKIYAAKLIYESFKEIQRRKNCTLPQFEMFEAAHKRGNSLFQKMMGALRTSQSLVSEKSKSHLDSLSKRKRSQSNTSFDPSKLNDNPIIPLRMRSVSTAGFSRSSSDFPFNSYGTSKQSVSMQKSLPMLEVKLSSNGILNDFQEFNRSRRNSPNKLKKTDCRRISRALIQNIGGAFLETNEKSEDKRSSYPCGDSLHIFDNHHSKEELSNSFELGSPQNSPSQHDCVCNEAQSPSAQELTNSILTALRDPAKPILCFLNPQPRDHERSQTEFEQIRSVRTSETNIESRHNTPRFTVSLPLIKLEIPYDEDDQFIDIHTNNHRPLSNTDFKVSSHEESIPDLIQSTRRPLRTLSRSEQSISPSEEFDNFKHSENDNKATRKRLLRKTTSIHSDVENHSSDNKLFCEYNEQVNRQIPLDHGVQPHWIYKINENEEDTWC</sequence>
<keyword evidence="4 15" id="KW-0107">Calcium channel</keyword>
<feature type="compositionally biased region" description="Basic and acidic residues" evidence="17">
    <location>
        <begin position="2034"/>
        <end position="2045"/>
    </location>
</feature>
<keyword evidence="9 15" id="KW-0851">Voltage-gated channel</keyword>
<evidence type="ECO:0000256" key="7">
    <source>
        <dbReference type="ARBA" id="ARBA00022737"/>
    </source>
</evidence>
<evidence type="ECO:0000256" key="13">
    <source>
        <dbReference type="ARBA" id="ARBA00023180"/>
    </source>
</evidence>
<keyword evidence="2" id="KW-0813">Transport</keyword>
<feature type="transmembrane region" description="Helical" evidence="18">
    <location>
        <begin position="985"/>
        <end position="1006"/>
    </location>
</feature>
<evidence type="ECO:0000313" key="20">
    <source>
        <dbReference type="Proteomes" id="UP001652625"/>
    </source>
</evidence>
<protein>
    <submittedName>
        <fullName evidence="21">Voltage-dependent L-type calcium channel subunit alpha-1D isoform X3</fullName>
    </submittedName>
</protein>
<gene>
    <name evidence="21" type="primary">LOC100204665</name>
</gene>
<evidence type="ECO:0000256" key="15">
    <source>
        <dbReference type="RuleBase" id="RU003808"/>
    </source>
</evidence>
<feature type="transmembrane region" description="Helical" evidence="18">
    <location>
        <begin position="170"/>
        <end position="188"/>
    </location>
</feature>
<evidence type="ECO:0000256" key="14">
    <source>
        <dbReference type="ARBA" id="ARBA00023303"/>
    </source>
</evidence>
<feature type="transmembrane region" description="Helical" evidence="18">
    <location>
        <begin position="363"/>
        <end position="385"/>
    </location>
</feature>
<dbReference type="RefSeq" id="XP_065654098.1">
    <property type="nucleotide sequence ID" value="XM_065798026.1"/>
</dbReference>
<dbReference type="PRINTS" id="PR00167">
    <property type="entry name" value="CACHANNEL"/>
</dbReference>
<evidence type="ECO:0000256" key="4">
    <source>
        <dbReference type="ARBA" id="ARBA00022673"/>
    </source>
</evidence>
<keyword evidence="16" id="KW-0175">Coiled coil</keyword>
<keyword evidence="10 18" id="KW-1133">Transmembrane helix</keyword>
<feature type="transmembrane region" description="Helical" evidence="18">
    <location>
        <begin position="1286"/>
        <end position="1305"/>
    </location>
</feature>
<evidence type="ECO:0000256" key="9">
    <source>
        <dbReference type="ARBA" id="ARBA00022882"/>
    </source>
</evidence>
<evidence type="ECO:0000313" key="21">
    <source>
        <dbReference type="RefSeq" id="XP_065654098.1"/>
    </source>
</evidence>
<evidence type="ECO:0000256" key="2">
    <source>
        <dbReference type="ARBA" id="ARBA00022448"/>
    </source>
</evidence>
<evidence type="ECO:0000256" key="1">
    <source>
        <dbReference type="ARBA" id="ARBA00004141"/>
    </source>
</evidence>
<feature type="transmembrane region" description="Helical" evidence="18">
    <location>
        <begin position="707"/>
        <end position="729"/>
    </location>
</feature>
<dbReference type="Gene3D" id="1.10.287.70">
    <property type="match status" value="4"/>
</dbReference>
<evidence type="ECO:0000256" key="17">
    <source>
        <dbReference type="SAM" id="MobiDB-lite"/>
    </source>
</evidence>
<evidence type="ECO:0000256" key="18">
    <source>
        <dbReference type="SAM" id="Phobius"/>
    </source>
</evidence>
<name>A0ABM4BY04_HYDVU</name>
<organism evidence="20 21">
    <name type="scientific">Hydra vulgaris</name>
    <name type="common">Hydra</name>
    <name type="synonym">Hydra attenuata</name>
    <dbReference type="NCBI Taxonomy" id="6087"/>
    <lineage>
        <taxon>Eukaryota</taxon>
        <taxon>Metazoa</taxon>
        <taxon>Cnidaria</taxon>
        <taxon>Hydrozoa</taxon>
        <taxon>Hydroidolina</taxon>
        <taxon>Anthoathecata</taxon>
        <taxon>Aplanulata</taxon>
        <taxon>Hydridae</taxon>
        <taxon>Hydra</taxon>
    </lineage>
</organism>
<keyword evidence="11" id="KW-0406">Ion transport</keyword>
<feature type="transmembrane region" description="Helical" evidence="18">
    <location>
        <begin position="1502"/>
        <end position="1526"/>
    </location>
</feature>
<feature type="transmembrane region" description="Helical" evidence="18">
    <location>
        <begin position="499"/>
        <end position="516"/>
    </location>
</feature>
<dbReference type="GeneID" id="100204665"/>
<feature type="transmembrane region" description="Helical" evidence="18">
    <location>
        <begin position="236"/>
        <end position="258"/>
    </location>
</feature>
<feature type="domain" description="Voltage-dependent calcium channel alpha-1 subunit IQ" evidence="19">
    <location>
        <begin position="1663"/>
        <end position="1696"/>
    </location>
</feature>
<keyword evidence="20" id="KW-1185">Reference proteome</keyword>
<keyword evidence="5 18" id="KW-0812">Transmembrane</keyword>
<evidence type="ECO:0000256" key="10">
    <source>
        <dbReference type="ARBA" id="ARBA00022989"/>
    </source>
</evidence>
<feature type="region of interest" description="Disordered" evidence="17">
    <location>
        <begin position="1720"/>
        <end position="1754"/>
    </location>
</feature>
<feature type="transmembrane region" description="Helical" evidence="18">
    <location>
        <begin position="1349"/>
        <end position="1369"/>
    </location>
</feature>
<comment type="similarity">
    <text evidence="15">Belongs to the calcium channel alpha-1 subunit (TC 1.A.1.11) family.</text>
</comment>
<dbReference type="Proteomes" id="UP001652625">
    <property type="component" value="Chromosome 05"/>
</dbReference>
<dbReference type="Gene3D" id="6.10.250.2500">
    <property type="match status" value="1"/>
</dbReference>
<feature type="coiled-coil region" evidence="16">
    <location>
        <begin position="393"/>
        <end position="482"/>
    </location>
</feature>
<evidence type="ECO:0000259" key="19">
    <source>
        <dbReference type="SMART" id="SM01062"/>
    </source>
</evidence>
<dbReference type="InterPro" id="IPR027359">
    <property type="entry name" value="Volt_channel_dom_sf"/>
</dbReference>
<evidence type="ECO:0000256" key="11">
    <source>
        <dbReference type="ARBA" id="ARBA00023065"/>
    </source>
</evidence>
<evidence type="ECO:0000256" key="16">
    <source>
        <dbReference type="SAM" id="Coils"/>
    </source>
</evidence>
<keyword evidence="13" id="KW-0325">Glycoprotein</keyword>
<dbReference type="SUPFAM" id="SSF81324">
    <property type="entry name" value="Voltage-gated potassium channels"/>
    <property type="match status" value="4"/>
</dbReference>
<keyword evidence="12 18" id="KW-0472">Membrane</keyword>
<evidence type="ECO:0000256" key="12">
    <source>
        <dbReference type="ARBA" id="ARBA00023136"/>
    </source>
</evidence>
<dbReference type="Pfam" id="PF00520">
    <property type="entry name" value="Ion_trans"/>
    <property type="match status" value="4"/>
</dbReference>
<dbReference type="InterPro" id="IPR014873">
    <property type="entry name" value="VDCC_a1su_IQ"/>
</dbReference>
<feature type="transmembrane region" description="Helical" evidence="18">
    <location>
        <begin position="536"/>
        <end position="553"/>
    </location>
</feature>
<comment type="subcellular location">
    <subcellularLocation>
        <location evidence="1 15">Membrane</location>
        <topology evidence="1 15">Multi-pass membrane protein</topology>
    </subcellularLocation>
</comment>
<dbReference type="InterPro" id="IPR050599">
    <property type="entry name" value="VDCC_alpha-1_subunit"/>
</dbReference>
<dbReference type="InterPro" id="IPR031649">
    <property type="entry name" value="GPHH_dom"/>
</dbReference>
<dbReference type="Pfam" id="PF08763">
    <property type="entry name" value="Ca_chan_IQ"/>
    <property type="match status" value="1"/>
</dbReference>
<evidence type="ECO:0000256" key="3">
    <source>
        <dbReference type="ARBA" id="ARBA00022568"/>
    </source>
</evidence>
<keyword evidence="3 15" id="KW-0109">Calcium transport</keyword>
<dbReference type="InterPro" id="IPR005821">
    <property type="entry name" value="Ion_trans_dom"/>
</dbReference>
<keyword evidence="8 15" id="KW-0106">Calcium</keyword>
<dbReference type="Gene3D" id="1.10.238.10">
    <property type="entry name" value="EF-hand"/>
    <property type="match status" value="1"/>
</dbReference>
<feature type="transmembrane region" description="Helical" evidence="18">
    <location>
        <begin position="1411"/>
        <end position="1434"/>
    </location>
</feature>
<feature type="transmembrane region" description="Helical" evidence="18">
    <location>
        <begin position="1090"/>
        <end position="1112"/>
    </location>
</feature>
<dbReference type="SMART" id="SM01062">
    <property type="entry name" value="Ca_chan_IQ"/>
    <property type="match status" value="1"/>
</dbReference>
<dbReference type="Pfam" id="PF16905">
    <property type="entry name" value="GPHH"/>
    <property type="match status" value="1"/>
</dbReference>
<feature type="coiled-coil region" evidence="16">
    <location>
        <begin position="725"/>
        <end position="759"/>
    </location>
</feature>
<keyword evidence="7" id="KW-0677">Repeat</keyword>
<dbReference type="PROSITE" id="PS51257">
    <property type="entry name" value="PROKAR_LIPOPROTEIN"/>
    <property type="match status" value="1"/>
</dbReference>
<reference evidence="21" key="1">
    <citation type="submission" date="2025-08" db="UniProtKB">
        <authorList>
            <consortium name="RefSeq"/>
        </authorList>
    </citation>
    <scope>IDENTIFICATION</scope>
</reference>